<feature type="transmembrane region" description="Helical" evidence="6">
    <location>
        <begin position="253"/>
        <end position="274"/>
    </location>
</feature>
<sequence length="420" mass="44392">MTANETSLDRPSFRAYAAWMLGSAFFCYAFILRVSPSVMVTELMRDFAVSGAILGHLSAFYFYAYASLQLPVGILLDRVGPRRLMTGAITTVALGSIVFGLAPTVEVAYAGRLMIGIGCAFSWVGALTLATQWLPPSRFAMLSGISQFAGTGGGILGQAPLAALVGIIGWRDAMLGLGFTGLALALALWLVARDKPYAGSGSGTIMGGLKRVMANRQSWYAALIGMSMTGPMLSFTGLWAVPYMTAAYGLDRATSASTLATSFFGWGVGAIAIGWLSDRMERRKPLLIAGTLGSTLTLAAVLYLPGVPLLMVTVLLFLNGFCSACMVLTFAAARELNAPRSSGAAYGLVNTCVIGSGAICQPLIGYLLDVNWTGRMEEGARLYSVEAFHAAFLVLPASCCIGVLCAMLLRETYCRQQVDG</sequence>
<evidence type="ECO:0000259" key="7">
    <source>
        <dbReference type="PROSITE" id="PS50850"/>
    </source>
</evidence>
<feature type="transmembrane region" description="Helical" evidence="6">
    <location>
        <begin position="310"/>
        <end position="333"/>
    </location>
</feature>
<comment type="caution">
    <text evidence="8">The sequence shown here is derived from an EMBL/GenBank/DDBJ whole genome shotgun (WGS) entry which is preliminary data.</text>
</comment>
<dbReference type="PANTHER" id="PTHR43124">
    <property type="entry name" value="PURINE EFFLUX PUMP PBUE"/>
    <property type="match status" value="1"/>
</dbReference>
<feature type="domain" description="Major facilitator superfamily (MFS) profile" evidence="7">
    <location>
        <begin position="17"/>
        <end position="414"/>
    </location>
</feature>
<feature type="transmembrane region" description="Helical" evidence="6">
    <location>
        <begin position="16"/>
        <end position="35"/>
    </location>
</feature>
<accession>A0A420WR31</accession>
<feature type="transmembrane region" description="Helical" evidence="6">
    <location>
        <begin position="113"/>
        <end position="134"/>
    </location>
</feature>
<evidence type="ECO:0000313" key="8">
    <source>
        <dbReference type="EMBL" id="RKQ73439.1"/>
    </source>
</evidence>
<dbReference type="Proteomes" id="UP000277424">
    <property type="component" value="Unassembled WGS sequence"/>
</dbReference>
<feature type="transmembrane region" description="Helical" evidence="6">
    <location>
        <begin position="388"/>
        <end position="409"/>
    </location>
</feature>
<feature type="transmembrane region" description="Helical" evidence="6">
    <location>
        <begin position="84"/>
        <end position="101"/>
    </location>
</feature>
<evidence type="ECO:0000256" key="3">
    <source>
        <dbReference type="ARBA" id="ARBA00022692"/>
    </source>
</evidence>
<proteinExistence type="predicted"/>
<keyword evidence="4 6" id="KW-1133">Transmembrane helix</keyword>
<dbReference type="AlphaFoldDB" id="A0A420WR31"/>
<feature type="transmembrane region" description="Helical" evidence="6">
    <location>
        <begin position="345"/>
        <end position="368"/>
    </location>
</feature>
<dbReference type="InterPro" id="IPR020846">
    <property type="entry name" value="MFS_dom"/>
</dbReference>
<feature type="transmembrane region" description="Helical" evidence="6">
    <location>
        <begin position="173"/>
        <end position="192"/>
    </location>
</feature>
<dbReference type="SUPFAM" id="SSF103473">
    <property type="entry name" value="MFS general substrate transporter"/>
    <property type="match status" value="1"/>
</dbReference>
<dbReference type="PROSITE" id="PS50850">
    <property type="entry name" value="MFS"/>
    <property type="match status" value="1"/>
</dbReference>
<evidence type="ECO:0000256" key="4">
    <source>
        <dbReference type="ARBA" id="ARBA00022989"/>
    </source>
</evidence>
<evidence type="ECO:0000256" key="2">
    <source>
        <dbReference type="ARBA" id="ARBA00022475"/>
    </source>
</evidence>
<keyword evidence="3 6" id="KW-0812">Transmembrane</keyword>
<dbReference type="Gene3D" id="1.20.1250.20">
    <property type="entry name" value="MFS general substrate transporter like domains"/>
    <property type="match status" value="2"/>
</dbReference>
<feature type="transmembrane region" description="Helical" evidence="6">
    <location>
        <begin position="47"/>
        <end position="64"/>
    </location>
</feature>
<evidence type="ECO:0000313" key="9">
    <source>
        <dbReference type="Proteomes" id="UP000277424"/>
    </source>
</evidence>
<name>A0A420WR31_9PROT</name>
<keyword evidence="2" id="KW-1003">Cell membrane</keyword>
<dbReference type="Pfam" id="PF07690">
    <property type="entry name" value="MFS_1"/>
    <property type="match status" value="1"/>
</dbReference>
<dbReference type="InterPro" id="IPR036259">
    <property type="entry name" value="MFS_trans_sf"/>
</dbReference>
<keyword evidence="5 6" id="KW-0472">Membrane</keyword>
<evidence type="ECO:0000256" key="6">
    <source>
        <dbReference type="SAM" id="Phobius"/>
    </source>
</evidence>
<dbReference type="InterPro" id="IPR050189">
    <property type="entry name" value="MFS_Efflux_Transporters"/>
</dbReference>
<feature type="transmembrane region" description="Helical" evidence="6">
    <location>
        <begin position="286"/>
        <end position="304"/>
    </location>
</feature>
<comment type="subcellular location">
    <subcellularLocation>
        <location evidence="1">Cell membrane</location>
        <topology evidence="1">Multi-pass membrane protein</topology>
    </subcellularLocation>
</comment>
<organism evidence="8 9">
    <name type="scientific">Oceanibaculum indicum</name>
    <dbReference type="NCBI Taxonomy" id="526216"/>
    <lineage>
        <taxon>Bacteria</taxon>
        <taxon>Pseudomonadati</taxon>
        <taxon>Pseudomonadota</taxon>
        <taxon>Alphaproteobacteria</taxon>
        <taxon>Rhodospirillales</taxon>
        <taxon>Oceanibaculaceae</taxon>
        <taxon>Oceanibaculum</taxon>
    </lineage>
</organism>
<feature type="transmembrane region" description="Helical" evidence="6">
    <location>
        <begin position="219"/>
        <end position="241"/>
    </location>
</feature>
<dbReference type="RefSeq" id="WP_121218321.1">
    <property type="nucleotide sequence ID" value="NZ_RBIG01000001.1"/>
</dbReference>
<evidence type="ECO:0000256" key="1">
    <source>
        <dbReference type="ARBA" id="ARBA00004651"/>
    </source>
</evidence>
<protein>
    <submittedName>
        <fullName evidence="8">Sugar phosphate permease</fullName>
    </submittedName>
</protein>
<evidence type="ECO:0000256" key="5">
    <source>
        <dbReference type="ARBA" id="ARBA00023136"/>
    </source>
</evidence>
<dbReference type="PANTHER" id="PTHR43124:SF3">
    <property type="entry name" value="CHLORAMPHENICOL EFFLUX PUMP RV0191"/>
    <property type="match status" value="1"/>
</dbReference>
<dbReference type="GO" id="GO:0022857">
    <property type="term" value="F:transmembrane transporter activity"/>
    <property type="evidence" value="ECO:0007669"/>
    <property type="project" value="InterPro"/>
</dbReference>
<dbReference type="InterPro" id="IPR011701">
    <property type="entry name" value="MFS"/>
</dbReference>
<gene>
    <name evidence="8" type="ORF">BCL74_1227</name>
</gene>
<dbReference type="EMBL" id="RBIG01000001">
    <property type="protein sequence ID" value="RKQ73439.1"/>
    <property type="molecule type" value="Genomic_DNA"/>
</dbReference>
<dbReference type="GO" id="GO:0005886">
    <property type="term" value="C:plasma membrane"/>
    <property type="evidence" value="ECO:0007669"/>
    <property type="project" value="UniProtKB-SubCell"/>
</dbReference>
<reference evidence="8 9" key="1">
    <citation type="submission" date="2018-10" db="EMBL/GenBank/DDBJ databases">
        <title>Comparative analysis of microorganisms from saline springs in Andes Mountain Range, Colombia.</title>
        <authorList>
            <person name="Rubin E."/>
        </authorList>
    </citation>
    <scope>NUCLEOTIDE SEQUENCE [LARGE SCALE GENOMIC DNA]</scope>
    <source>
        <strain evidence="8 9">USBA 36</strain>
    </source>
</reference>
<dbReference type="OrthoDB" id="272777at2"/>